<keyword evidence="2" id="KW-1185">Reference proteome</keyword>
<dbReference type="EMBL" id="SRRZ01000068">
    <property type="protein sequence ID" value="NQE35923.1"/>
    <property type="molecule type" value="Genomic_DNA"/>
</dbReference>
<dbReference type="Proteomes" id="UP000702425">
    <property type="component" value="Unassembled WGS sequence"/>
</dbReference>
<reference evidence="1 2" key="1">
    <citation type="journal article" date="2020" name="Sci. Rep.">
        <title>A novel cyanobacterial geosmin producer, revising GeoA distribution and dispersion patterns in Bacteria.</title>
        <authorList>
            <person name="Churro C."/>
            <person name="Semedo-Aguiar A.P."/>
            <person name="Silva A.D."/>
            <person name="Pereira-Leal J.B."/>
            <person name="Leite R.B."/>
        </authorList>
    </citation>
    <scope>NUCLEOTIDE SEQUENCE [LARGE SCALE GENOMIC DNA]</scope>
    <source>
        <strain evidence="1 2">IPMA8</strain>
    </source>
</reference>
<evidence type="ECO:0008006" key="3">
    <source>
        <dbReference type="Google" id="ProtNLM"/>
    </source>
</evidence>
<evidence type="ECO:0000313" key="2">
    <source>
        <dbReference type="Proteomes" id="UP000702425"/>
    </source>
</evidence>
<protein>
    <recommendedName>
        <fullName evidence="3">Addiction module toxin RelE</fullName>
    </recommendedName>
</protein>
<dbReference type="Pfam" id="PF05973">
    <property type="entry name" value="Gp49"/>
    <property type="match status" value="1"/>
</dbReference>
<organism evidence="1 2">
    <name type="scientific">Microcoleus asticus IPMA8</name>
    <dbReference type="NCBI Taxonomy" id="2563858"/>
    <lineage>
        <taxon>Bacteria</taxon>
        <taxon>Bacillati</taxon>
        <taxon>Cyanobacteriota</taxon>
        <taxon>Cyanophyceae</taxon>
        <taxon>Oscillatoriophycideae</taxon>
        <taxon>Oscillatoriales</taxon>
        <taxon>Microcoleaceae</taxon>
        <taxon>Microcoleus</taxon>
        <taxon>Microcoleus asticus</taxon>
    </lineage>
</organism>
<accession>A0ABX2D238</accession>
<evidence type="ECO:0000313" key="1">
    <source>
        <dbReference type="EMBL" id="NQE35923.1"/>
    </source>
</evidence>
<proteinExistence type="predicted"/>
<comment type="caution">
    <text evidence="1">The sequence shown here is derived from an EMBL/GenBank/DDBJ whole genome shotgun (WGS) entry which is preliminary data.</text>
</comment>
<gene>
    <name evidence="1" type="ORF">E5S67_03685</name>
</gene>
<name>A0ABX2D238_9CYAN</name>
<dbReference type="InterPro" id="IPR009241">
    <property type="entry name" value="HigB-like"/>
</dbReference>
<sequence>MRKISVKTIVWVGSSQKDLKEFPEDVHDIMGYALYLAQTGGKHQSAKPLKGFGGAKVLEITDDCDGDTYRAVYTVKFADTVYVLHAFQKKSKKGIATPQQDIKLIQERLKLAQEHYEEFKSK</sequence>
<dbReference type="RefSeq" id="WP_172189679.1">
    <property type="nucleotide sequence ID" value="NZ_CAWPPK010000283.1"/>
</dbReference>